<evidence type="ECO:0000313" key="2">
    <source>
        <dbReference type="EMBL" id="KAK7240988.1"/>
    </source>
</evidence>
<proteinExistence type="predicted"/>
<gene>
    <name evidence="2" type="primary">NCBP1</name>
    <name evidence="2" type="ORF">SO694_00054063</name>
</gene>
<dbReference type="Proteomes" id="UP001363151">
    <property type="component" value="Unassembled WGS sequence"/>
</dbReference>
<evidence type="ECO:0000256" key="1">
    <source>
        <dbReference type="SAM" id="SignalP"/>
    </source>
</evidence>
<feature type="signal peptide" evidence="1">
    <location>
        <begin position="1"/>
        <end position="17"/>
    </location>
</feature>
<keyword evidence="3" id="KW-1185">Reference proteome</keyword>
<accession>A0ABR1FXT6</accession>
<comment type="caution">
    <text evidence="2">The sequence shown here is derived from an EMBL/GenBank/DDBJ whole genome shotgun (WGS) entry which is preliminary data.</text>
</comment>
<name>A0ABR1FXT6_AURAN</name>
<organism evidence="2 3">
    <name type="scientific">Aureococcus anophagefferens</name>
    <name type="common">Harmful bloom alga</name>
    <dbReference type="NCBI Taxonomy" id="44056"/>
    <lineage>
        <taxon>Eukaryota</taxon>
        <taxon>Sar</taxon>
        <taxon>Stramenopiles</taxon>
        <taxon>Ochrophyta</taxon>
        <taxon>Pelagophyceae</taxon>
        <taxon>Pelagomonadales</taxon>
        <taxon>Pelagomonadaceae</taxon>
        <taxon>Aureococcus</taxon>
    </lineage>
</organism>
<dbReference type="EMBL" id="JBBJCI010000207">
    <property type="protein sequence ID" value="KAK7240988.1"/>
    <property type="molecule type" value="Genomic_DNA"/>
</dbReference>
<feature type="chain" id="PRO_5045047453" evidence="1">
    <location>
        <begin position="18"/>
        <end position="511"/>
    </location>
</feature>
<reference evidence="2 3" key="1">
    <citation type="submission" date="2024-03" db="EMBL/GenBank/DDBJ databases">
        <title>Aureococcus anophagefferens CCMP1851 and Kratosvirus quantuckense: Draft genome of a second virus-susceptible host strain in the model system.</title>
        <authorList>
            <person name="Chase E."/>
            <person name="Truchon A.R."/>
            <person name="Schepens W."/>
            <person name="Wilhelm S.W."/>
        </authorList>
    </citation>
    <scope>NUCLEOTIDE SEQUENCE [LARGE SCALE GENOMIC DNA]</scope>
    <source>
        <strain evidence="2 3">CCMP1851</strain>
    </source>
</reference>
<evidence type="ECO:0000313" key="3">
    <source>
        <dbReference type="Proteomes" id="UP001363151"/>
    </source>
</evidence>
<sequence>MTARLLVLSALCAVADGEAIRQDCGAVAVSTDAVALILRGEAFRGLPGVEAQIADPVVRTHVDGRLLRQALGCTGHHAEGAEAARARRGARAGRGYRSAVALRLDAAVFAPVAAPEDPSADAAPVDFLSFDVEEARAGGGAALRGALAPRLRAPRRRRAAGDAPPADLLAPRRPLRGRARRAGVPVDLSVGAQQARETALIRCDPNGAARILVLQEARDLDRDLWAMYRPVRETLTRGLEARAAACGYTVRALSGYRAAKKELRRGDTAIFIGVLWQPFAADCERRDYACVHYVTEPKGRDAHDKSKRPPPGIRELWTYTRAHDWARYAPPGYAPVDDKVDDRVRASRGVAVASFLWLGTAWGKPRRACWDALATKNPKTRGRAESRRDVWSPTAWKQVAKRVDDTAFLNMHKAAGDADAPLEAVRLSALLSLGAVVVSEPALAADRAEFAGMLLEEADFCDGRGWTEATKERLFDGGAAALARWRREAYAAYKAKFDPEAILRRAGVWSL</sequence>
<protein>
    <submittedName>
        <fullName evidence="2">Nuclear cap binding protein</fullName>
    </submittedName>
</protein>
<keyword evidence="1" id="KW-0732">Signal</keyword>